<dbReference type="Pfam" id="PF05164">
    <property type="entry name" value="ZapA"/>
    <property type="match status" value="1"/>
</dbReference>
<sequence>MANQKQRYRAKIGDKEFTIVGNGTVAHMEAVNQLLNEQLEQIQQLAPKLAVEDQALLLAFNAMSDQLKKQTELDELKHVEEGA</sequence>
<dbReference type="InterPro" id="IPR007838">
    <property type="entry name" value="Cell_div_ZapA-like"/>
</dbReference>
<gene>
    <name evidence="1" type="primary">zapA</name>
    <name evidence="1" type="ORF">EQG49_11430</name>
</gene>
<dbReference type="SUPFAM" id="SSF102829">
    <property type="entry name" value="Cell division protein ZapA-like"/>
    <property type="match status" value="1"/>
</dbReference>
<name>A0A4P6YW20_9LACO</name>
<dbReference type="KEGG" id="wei:EQG49_11430"/>
<keyword evidence="1" id="KW-0132">Cell division</keyword>
<accession>A0A4P6YW20</accession>
<dbReference type="EMBL" id="CP037940">
    <property type="protein sequence ID" value="QBO37018.1"/>
    <property type="molecule type" value="Genomic_DNA"/>
</dbReference>
<proteinExistence type="predicted"/>
<evidence type="ECO:0000313" key="1">
    <source>
        <dbReference type="EMBL" id="QBO37018.1"/>
    </source>
</evidence>
<dbReference type="AlphaFoldDB" id="A0A4P6YW20"/>
<dbReference type="Gene3D" id="6.10.250.790">
    <property type="match status" value="1"/>
</dbReference>
<protein>
    <submittedName>
        <fullName evidence="1">Cell division protein ZapA</fullName>
    </submittedName>
</protein>
<dbReference type="GO" id="GO:0051301">
    <property type="term" value="P:cell division"/>
    <property type="evidence" value="ECO:0007669"/>
    <property type="project" value="UniProtKB-KW"/>
</dbReference>
<organism evidence="1 2">
    <name type="scientific">Periweissella cryptocerci</name>
    <dbReference type="NCBI Taxonomy" id="2506420"/>
    <lineage>
        <taxon>Bacteria</taxon>
        <taxon>Bacillati</taxon>
        <taxon>Bacillota</taxon>
        <taxon>Bacilli</taxon>
        <taxon>Lactobacillales</taxon>
        <taxon>Lactobacillaceae</taxon>
        <taxon>Periweissella</taxon>
    </lineage>
</organism>
<keyword evidence="1" id="KW-0131">Cell cycle</keyword>
<dbReference type="Proteomes" id="UP000292886">
    <property type="component" value="Chromosome"/>
</dbReference>
<keyword evidence="2" id="KW-1185">Reference proteome</keyword>
<dbReference type="RefSeq" id="WP_133364095.1">
    <property type="nucleotide sequence ID" value="NZ_CP037940.1"/>
</dbReference>
<dbReference type="InterPro" id="IPR053712">
    <property type="entry name" value="Bac_CellDiv_Activator"/>
</dbReference>
<dbReference type="InterPro" id="IPR036192">
    <property type="entry name" value="Cell_div_ZapA-like_sf"/>
</dbReference>
<evidence type="ECO:0000313" key="2">
    <source>
        <dbReference type="Proteomes" id="UP000292886"/>
    </source>
</evidence>
<reference evidence="2" key="1">
    <citation type="submission" date="2019-03" db="EMBL/GenBank/DDBJ databases">
        <title>Weissella sp. 26KH-42 Genome sequencing.</title>
        <authorList>
            <person name="Heo J."/>
            <person name="Kim S.-J."/>
            <person name="Kim J.-S."/>
            <person name="Hong S.-B."/>
            <person name="Kwon S.-W."/>
        </authorList>
    </citation>
    <scope>NUCLEOTIDE SEQUENCE [LARGE SCALE GENOMIC DNA]</scope>
    <source>
        <strain evidence="2">26KH-42</strain>
    </source>
</reference>
<dbReference type="OrthoDB" id="2139724at2"/>